<dbReference type="AlphaFoldDB" id="A0A5B7D9U3"/>
<organism evidence="2 3">
    <name type="scientific">Portunus trituberculatus</name>
    <name type="common">Swimming crab</name>
    <name type="synonym">Neptunus trituberculatus</name>
    <dbReference type="NCBI Taxonomy" id="210409"/>
    <lineage>
        <taxon>Eukaryota</taxon>
        <taxon>Metazoa</taxon>
        <taxon>Ecdysozoa</taxon>
        <taxon>Arthropoda</taxon>
        <taxon>Crustacea</taxon>
        <taxon>Multicrustacea</taxon>
        <taxon>Malacostraca</taxon>
        <taxon>Eumalacostraca</taxon>
        <taxon>Eucarida</taxon>
        <taxon>Decapoda</taxon>
        <taxon>Pleocyemata</taxon>
        <taxon>Brachyura</taxon>
        <taxon>Eubrachyura</taxon>
        <taxon>Portunoidea</taxon>
        <taxon>Portunidae</taxon>
        <taxon>Portuninae</taxon>
        <taxon>Portunus</taxon>
    </lineage>
</organism>
<comment type="caution">
    <text evidence="2">The sequence shown here is derived from an EMBL/GenBank/DDBJ whole genome shotgun (WGS) entry which is preliminary data.</text>
</comment>
<protein>
    <submittedName>
        <fullName evidence="2">Uncharacterized protein</fullName>
    </submittedName>
</protein>
<dbReference type="Proteomes" id="UP000324222">
    <property type="component" value="Unassembled WGS sequence"/>
</dbReference>
<gene>
    <name evidence="2" type="ORF">E2C01_010887</name>
</gene>
<name>A0A5B7D9U3_PORTR</name>
<evidence type="ECO:0000313" key="2">
    <source>
        <dbReference type="EMBL" id="MPC18017.1"/>
    </source>
</evidence>
<proteinExistence type="predicted"/>
<keyword evidence="3" id="KW-1185">Reference proteome</keyword>
<feature type="compositionally biased region" description="Pro residues" evidence="1">
    <location>
        <begin position="8"/>
        <end position="18"/>
    </location>
</feature>
<evidence type="ECO:0000313" key="3">
    <source>
        <dbReference type="Proteomes" id="UP000324222"/>
    </source>
</evidence>
<evidence type="ECO:0000256" key="1">
    <source>
        <dbReference type="SAM" id="MobiDB-lite"/>
    </source>
</evidence>
<feature type="region of interest" description="Disordered" evidence="1">
    <location>
        <begin position="1"/>
        <end position="27"/>
    </location>
</feature>
<dbReference type="EMBL" id="VSRR010000639">
    <property type="protein sequence ID" value="MPC18017.1"/>
    <property type="molecule type" value="Genomic_DNA"/>
</dbReference>
<accession>A0A5B7D9U3</accession>
<reference evidence="2 3" key="1">
    <citation type="submission" date="2019-05" db="EMBL/GenBank/DDBJ databases">
        <title>Another draft genome of Portunus trituberculatus and its Hox gene families provides insights of decapod evolution.</title>
        <authorList>
            <person name="Jeong J.-H."/>
            <person name="Song I."/>
            <person name="Kim S."/>
            <person name="Choi T."/>
            <person name="Kim D."/>
            <person name="Ryu S."/>
            <person name="Kim W."/>
        </authorList>
    </citation>
    <scope>NUCLEOTIDE SEQUENCE [LARGE SCALE GENOMIC DNA]</scope>
    <source>
        <tissue evidence="2">Muscle</tissue>
    </source>
</reference>
<sequence length="102" mass="10900">MNVKWPRPVLPPPSTHPAPPRRHHSRDNYSAGRLLLGALGIWSNRSIGGVLSAWQASFLTTSESGSHIEAGKGPGRWMGAAPSAEPLPKESLLCDARPKAAM</sequence>
<feature type="region of interest" description="Disordered" evidence="1">
    <location>
        <begin position="65"/>
        <end position="102"/>
    </location>
</feature>